<name>A0A9P6NM64_9BASI</name>
<reference evidence="2" key="1">
    <citation type="submission" date="2013-11" db="EMBL/GenBank/DDBJ databases">
        <title>Genome sequence of the fusiform rust pathogen reveals effectors for host alternation and coevolution with pine.</title>
        <authorList>
            <consortium name="DOE Joint Genome Institute"/>
            <person name="Smith K."/>
            <person name="Pendleton A."/>
            <person name="Kubisiak T."/>
            <person name="Anderson C."/>
            <person name="Salamov A."/>
            <person name="Aerts A."/>
            <person name="Riley R."/>
            <person name="Clum A."/>
            <person name="Lindquist E."/>
            <person name="Ence D."/>
            <person name="Campbell M."/>
            <person name="Kronenberg Z."/>
            <person name="Feau N."/>
            <person name="Dhillon B."/>
            <person name="Hamelin R."/>
            <person name="Burleigh J."/>
            <person name="Smith J."/>
            <person name="Yandell M."/>
            <person name="Nelson C."/>
            <person name="Grigoriev I."/>
            <person name="Davis J."/>
        </authorList>
    </citation>
    <scope>NUCLEOTIDE SEQUENCE</scope>
    <source>
        <strain evidence="2">G11</strain>
    </source>
</reference>
<dbReference type="Proteomes" id="UP000886653">
    <property type="component" value="Unassembled WGS sequence"/>
</dbReference>
<keyword evidence="3" id="KW-1185">Reference proteome</keyword>
<dbReference type="EMBL" id="MU167267">
    <property type="protein sequence ID" value="KAG0146026.1"/>
    <property type="molecule type" value="Genomic_DNA"/>
</dbReference>
<feature type="region of interest" description="Disordered" evidence="1">
    <location>
        <begin position="57"/>
        <end position="95"/>
    </location>
</feature>
<organism evidence="2 3">
    <name type="scientific">Cronartium quercuum f. sp. fusiforme G11</name>
    <dbReference type="NCBI Taxonomy" id="708437"/>
    <lineage>
        <taxon>Eukaryota</taxon>
        <taxon>Fungi</taxon>
        <taxon>Dikarya</taxon>
        <taxon>Basidiomycota</taxon>
        <taxon>Pucciniomycotina</taxon>
        <taxon>Pucciniomycetes</taxon>
        <taxon>Pucciniales</taxon>
        <taxon>Coleosporiaceae</taxon>
        <taxon>Cronartium</taxon>
    </lineage>
</organism>
<feature type="region of interest" description="Disordered" evidence="1">
    <location>
        <begin position="1"/>
        <end position="44"/>
    </location>
</feature>
<evidence type="ECO:0000313" key="2">
    <source>
        <dbReference type="EMBL" id="KAG0146026.1"/>
    </source>
</evidence>
<evidence type="ECO:0000256" key="1">
    <source>
        <dbReference type="SAM" id="MobiDB-lite"/>
    </source>
</evidence>
<evidence type="ECO:0000313" key="3">
    <source>
        <dbReference type="Proteomes" id="UP000886653"/>
    </source>
</evidence>
<dbReference type="AlphaFoldDB" id="A0A9P6NM64"/>
<feature type="compositionally biased region" description="Pro residues" evidence="1">
    <location>
        <begin position="22"/>
        <end position="39"/>
    </location>
</feature>
<comment type="caution">
    <text evidence="2">The sequence shown here is derived from an EMBL/GenBank/DDBJ whole genome shotgun (WGS) entry which is preliminary data.</text>
</comment>
<protein>
    <submittedName>
        <fullName evidence="2">Uncharacterized protein</fullName>
    </submittedName>
</protein>
<accession>A0A9P6NM64</accession>
<proteinExistence type="predicted"/>
<gene>
    <name evidence="2" type="ORF">CROQUDRAFT_93211</name>
</gene>
<sequence length="95" mass="10435">MPWPDLSKTPSETIPRPIAPDATPPSITPPLTTAPPSPRPRCQRLCPERYGEYVGSVQPYVDEPDPKSWKKAMRGVKGNGDTSGLGYLETRSTTR</sequence>